<dbReference type="InterPro" id="IPR007401">
    <property type="entry name" value="DUF454"/>
</dbReference>
<evidence type="ECO:0000313" key="2">
    <source>
        <dbReference type="EMBL" id="SFV32042.1"/>
    </source>
</evidence>
<proteinExistence type="predicted"/>
<reference evidence="2 3" key="1">
    <citation type="submission" date="2016-10" db="EMBL/GenBank/DDBJ databases">
        <authorList>
            <person name="de Groot N.N."/>
        </authorList>
    </citation>
    <scope>NUCLEOTIDE SEQUENCE [LARGE SCALE GENOMIC DNA]</scope>
    <source>
        <strain evidence="2 3">IPL20</strain>
    </source>
</reference>
<dbReference type="RefSeq" id="WP_092422950.1">
    <property type="nucleotide sequence ID" value="NZ_FPCK01000001.1"/>
</dbReference>
<dbReference type="OrthoDB" id="9816293at2"/>
<dbReference type="Proteomes" id="UP000199074">
    <property type="component" value="Unassembled WGS sequence"/>
</dbReference>
<sequence length="135" mass="14798">MTNPPEVAANRLVRVLYLLAGLVLLGLGIIGAFLPLMPTTIFLILAAWCFSRSSRRLEAWLLGHRYLGPTIVNWRRHGVIPPRAKILACLGMASGFAIFWLGAQPDVWLLVVVGLCLGACAWFVLSRPSAPRPPK</sequence>
<feature type="transmembrane region" description="Helical" evidence="1">
    <location>
        <begin position="15"/>
        <end position="48"/>
    </location>
</feature>
<dbReference type="PANTHER" id="PTHR35813:SF1">
    <property type="entry name" value="INNER MEMBRANE PROTEIN YBAN"/>
    <property type="match status" value="1"/>
</dbReference>
<evidence type="ECO:0000313" key="3">
    <source>
        <dbReference type="Proteomes" id="UP000199074"/>
    </source>
</evidence>
<dbReference type="AlphaFoldDB" id="A0A1I7NBJ4"/>
<name>A0A1I7NBJ4_9HYPH</name>
<accession>A0A1I7NBJ4</accession>
<dbReference type="EMBL" id="FPCK01000001">
    <property type="protein sequence ID" value="SFV32042.1"/>
    <property type="molecule type" value="Genomic_DNA"/>
</dbReference>
<gene>
    <name evidence="2" type="ORF">SAMN05216456_1524</name>
</gene>
<keyword evidence="1" id="KW-0812">Transmembrane</keyword>
<protein>
    <recommendedName>
        <fullName evidence="4">Inner membrane protein</fullName>
    </recommendedName>
</protein>
<evidence type="ECO:0000256" key="1">
    <source>
        <dbReference type="SAM" id="Phobius"/>
    </source>
</evidence>
<dbReference type="Pfam" id="PF04304">
    <property type="entry name" value="DUF454"/>
    <property type="match status" value="1"/>
</dbReference>
<dbReference type="PIRSF" id="PIRSF016789">
    <property type="entry name" value="DUF454"/>
    <property type="match status" value="1"/>
</dbReference>
<dbReference type="STRING" id="429728.SAMN05216456_1524"/>
<keyword evidence="1" id="KW-1133">Transmembrane helix</keyword>
<dbReference type="GO" id="GO:0005886">
    <property type="term" value="C:plasma membrane"/>
    <property type="evidence" value="ECO:0007669"/>
    <property type="project" value="TreeGrafter"/>
</dbReference>
<feature type="transmembrane region" description="Helical" evidence="1">
    <location>
        <begin position="107"/>
        <end position="125"/>
    </location>
</feature>
<keyword evidence="3" id="KW-1185">Reference proteome</keyword>
<organism evidence="2 3">
    <name type="scientific">Devosia crocina</name>
    <dbReference type="NCBI Taxonomy" id="429728"/>
    <lineage>
        <taxon>Bacteria</taxon>
        <taxon>Pseudomonadati</taxon>
        <taxon>Pseudomonadota</taxon>
        <taxon>Alphaproteobacteria</taxon>
        <taxon>Hyphomicrobiales</taxon>
        <taxon>Devosiaceae</taxon>
        <taxon>Devosia</taxon>
    </lineage>
</organism>
<evidence type="ECO:0008006" key="4">
    <source>
        <dbReference type="Google" id="ProtNLM"/>
    </source>
</evidence>
<feature type="transmembrane region" description="Helical" evidence="1">
    <location>
        <begin position="84"/>
        <end position="101"/>
    </location>
</feature>
<dbReference type="PANTHER" id="PTHR35813">
    <property type="entry name" value="INNER MEMBRANE PROTEIN YBAN"/>
    <property type="match status" value="1"/>
</dbReference>
<keyword evidence="1" id="KW-0472">Membrane</keyword>